<keyword evidence="2 5" id="KW-0812">Transmembrane</keyword>
<dbReference type="GO" id="GO:0055085">
    <property type="term" value="P:transmembrane transport"/>
    <property type="evidence" value="ECO:0007669"/>
    <property type="project" value="InterPro"/>
</dbReference>
<evidence type="ECO:0000313" key="8">
    <source>
        <dbReference type="Proteomes" id="UP000245119"/>
    </source>
</evidence>
<dbReference type="STRING" id="400727.A0A2T7P8M5"/>
<comment type="subcellular location">
    <subcellularLocation>
        <location evidence="1">Membrane</location>
        <topology evidence="1">Multi-pass membrane protein</topology>
    </subcellularLocation>
</comment>
<dbReference type="InterPro" id="IPR001902">
    <property type="entry name" value="SLC26A/SulP_fam"/>
</dbReference>
<dbReference type="InterPro" id="IPR011547">
    <property type="entry name" value="SLC26A/SulP_dom"/>
</dbReference>
<proteinExistence type="predicted"/>
<evidence type="ECO:0000256" key="2">
    <source>
        <dbReference type="ARBA" id="ARBA00022692"/>
    </source>
</evidence>
<evidence type="ECO:0000259" key="6">
    <source>
        <dbReference type="Pfam" id="PF00916"/>
    </source>
</evidence>
<gene>
    <name evidence="7" type="ORF">C0Q70_09034</name>
</gene>
<accession>A0A2T7P8M5</accession>
<reference evidence="7 8" key="1">
    <citation type="submission" date="2018-04" db="EMBL/GenBank/DDBJ databases">
        <title>The genome of golden apple snail Pomacea canaliculata provides insight into stress tolerance and invasive adaptation.</title>
        <authorList>
            <person name="Liu C."/>
            <person name="Liu B."/>
            <person name="Ren Y."/>
            <person name="Zhang Y."/>
            <person name="Wang H."/>
            <person name="Li S."/>
            <person name="Jiang F."/>
            <person name="Yin L."/>
            <person name="Zhang G."/>
            <person name="Qian W."/>
            <person name="Fan W."/>
        </authorList>
    </citation>
    <scope>NUCLEOTIDE SEQUENCE [LARGE SCALE GENOMIC DNA]</scope>
    <source>
        <strain evidence="7">SZHN2017</strain>
        <tissue evidence="7">Muscle</tissue>
    </source>
</reference>
<sequence length="137" mass="15475">MLKNYRLKRDLLNDLIAGVTSGIMMIPQGMAFALLASLPPITGLYVCLFASLTYFLLGTSHHVSWGPIAVLSIMIGSVLDTFESRAFPKSETPPALCLSAWRRTLRSPRRQRLSSRHRRTFFRCSPTRANFLRCSRT</sequence>
<feature type="transmembrane region" description="Helical" evidence="5">
    <location>
        <begin position="31"/>
        <end position="57"/>
    </location>
</feature>
<evidence type="ECO:0000256" key="5">
    <source>
        <dbReference type="SAM" id="Phobius"/>
    </source>
</evidence>
<comment type="caution">
    <text evidence="7">The sequence shown here is derived from an EMBL/GenBank/DDBJ whole genome shotgun (WGS) entry which is preliminary data.</text>
</comment>
<dbReference type="OrthoDB" id="288203at2759"/>
<evidence type="ECO:0000256" key="3">
    <source>
        <dbReference type="ARBA" id="ARBA00022989"/>
    </source>
</evidence>
<dbReference type="GO" id="GO:0016020">
    <property type="term" value="C:membrane"/>
    <property type="evidence" value="ECO:0007669"/>
    <property type="project" value="UniProtKB-SubCell"/>
</dbReference>
<dbReference type="AlphaFoldDB" id="A0A2T7P8M5"/>
<keyword evidence="3 5" id="KW-1133">Transmembrane helix</keyword>
<dbReference type="EMBL" id="PZQS01000005">
    <property type="protein sequence ID" value="PVD29777.1"/>
    <property type="molecule type" value="Genomic_DNA"/>
</dbReference>
<keyword evidence="8" id="KW-1185">Reference proteome</keyword>
<dbReference type="PANTHER" id="PTHR11814">
    <property type="entry name" value="SULFATE TRANSPORTER"/>
    <property type="match status" value="1"/>
</dbReference>
<dbReference type="Proteomes" id="UP000245119">
    <property type="component" value="Linkage Group LG5"/>
</dbReference>
<feature type="domain" description="SLC26A/SulP transporter" evidence="6">
    <location>
        <begin position="11"/>
        <end position="83"/>
    </location>
</feature>
<name>A0A2T7P8M5_POMCA</name>
<keyword evidence="4 5" id="KW-0472">Membrane</keyword>
<evidence type="ECO:0000256" key="4">
    <source>
        <dbReference type="ARBA" id="ARBA00023136"/>
    </source>
</evidence>
<evidence type="ECO:0000256" key="1">
    <source>
        <dbReference type="ARBA" id="ARBA00004141"/>
    </source>
</evidence>
<feature type="transmembrane region" description="Helical" evidence="5">
    <location>
        <begin position="63"/>
        <end position="82"/>
    </location>
</feature>
<organism evidence="7 8">
    <name type="scientific">Pomacea canaliculata</name>
    <name type="common">Golden apple snail</name>
    <dbReference type="NCBI Taxonomy" id="400727"/>
    <lineage>
        <taxon>Eukaryota</taxon>
        <taxon>Metazoa</taxon>
        <taxon>Spiralia</taxon>
        <taxon>Lophotrochozoa</taxon>
        <taxon>Mollusca</taxon>
        <taxon>Gastropoda</taxon>
        <taxon>Caenogastropoda</taxon>
        <taxon>Architaenioglossa</taxon>
        <taxon>Ampullarioidea</taxon>
        <taxon>Ampullariidae</taxon>
        <taxon>Pomacea</taxon>
    </lineage>
</organism>
<protein>
    <recommendedName>
        <fullName evidence="6">SLC26A/SulP transporter domain-containing protein</fullName>
    </recommendedName>
</protein>
<dbReference type="Pfam" id="PF00916">
    <property type="entry name" value="Sulfate_transp"/>
    <property type="match status" value="1"/>
</dbReference>
<evidence type="ECO:0000313" key="7">
    <source>
        <dbReference type="EMBL" id="PVD29777.1"/>
    </source>
</evidence>